<gene>
    <name evidence="2" type="ORF">AsAng_0029890</name>
</gene>
<dbReference type="SUPFAM" id="SSF52833">
    <property type="entry name" value="Thioredoxin-like"/>
    <property type="match status" value="1"/>
</dbReference>
<dbReference type="InterPro" id="IPR036249">
    <property type="entry name" value="Thioredoxin-like_sf"/>
</dbReference>
<dbReference type="Proteomes" id="UP001060919">
    <property type="component" value="Chromosome"/>
</dbReference>
<reference evidence="2" key="1">
    <citation type="submission" date="2022-09" db="EMBL/GenBank/DDBJ databases">
        <title>Aureispira anguillicida sp. nov., isolated from Leptocephalus of Japanese eel Anguilla japonica.</title>
        <authorList>
            <person name="Yuasa K."/>
            <person name="Mekata T."/>
            <person name="Ikunari K."/>
        </authorList>
    </citation>
    <scope>NUCLEOTIDE SEQUENCE</scope>
    <source>
        <strain evidence="2">EL160426</strain>
    </source>
</reference>
<keyword evidence="1" id="KW-0732">Signal</keyword>
<feature type="chain" id="PRO_5036826738" evidence="1">
    <location>
        <begin position="21"/>
        <end position="202"/>
    </location>
</feature>
<name>A0A915YFV9_9BACT</name>
<feature type="signal peptide" evidence="1">
    <location>
        <begin position="1"/>
        <end position="20"/>
    </location>
</feature>
<dbReference type="RefSeq" id="WP_264793366.1">
    <property type="nucleotide sequence ID" value="NZ_AP026867.1"/>
</dbReference>
<dbReference type="KEGG" id="aup:AsAng_0029890"/>
<evidence type="ECO:0000256" key="1">
    <source>
        <dbReference type="SAM" id="SignalP"/>
    </source>
</evidence>
<organism evidence="2 3">
    <name type="scientific">Aureispira anguillae</name>
    <dbReference type="NCBI Taxonomy" id="2864201"/>
    <lineage>
        <taxon>Bacteria</taxon>
        <taxon>Pseudomonadati</taxon>
        <taxon>Bacteroidota</taxon>
        <taxon>Saprospiria</taxon>
        <taxon>Saprospirales</taxon>
        <taxon>Saprospiraceae</taxon>
        <taxon>Aureispira</taxon>
    </lineage>
</organism>
<sequence>MKSFMLAVAAILCLFSCDPAPQNPLCELAPASQEEYTFSKNRFDFYPKTLRAFNDFDAGVACAQRQNKPIFLLFTGYGTRVHFFPDIALQDPAILSYLYHDFIPIILYVDDRKKLPLAEQEMVKTENGFRQFRNVGNKNAYLQERMFRMASQPYLVLMTWQGEVLTKPLGYSPDISVYVNALEVALDTFRKKQAFLKEVIIN</sequence>
<dbReference type="EMBL" id="AP026867">
    <property type="protein sequence ID" value="BDS12270.1"/>
    <property type="molecule type" value="Genomic_DNA"/>
</dbReference>
<proteinExistence type="predicted"/>
<evidence type="ECO:0000313" key="2">
    <source>
        <dbReference type="EMBL" id="BDS12270.1"/>
    </source>
</evidence>
<dbReference type="AlphaFoldDB" id="A0A915YFV9"/>
<evidence type="ECO:0000313" key="3">
    <source>
        <dbReference type="Proteomes" id="UP001060919"/>
    </source>
</evidence>
<accession>A0A915YFV9</accession>
<dbReference type="Gene3D" id="3.40.30.10">
    <property type="entry name" value="Glutaredoxin"/>
    <property type="match status" value="1"/>
</dbReference>
<protein>
    <submittedName>
        <fullName evidence="2">Uncharacterized protein</fullName>
    </submittedName>
</protein>
<keyword evidence="3" id="KW-1185">Reference proteome</keyword>